<sequence>MNSMSSGDRRAFAQSGTGFLSRLYWVIGPKRLHDLPSLVALFTAKRPGNRNHLSSHRTA</sequence>
<keyword evidence="2" id="KW-1185">Reference proteome</keyword>
<accession>R4Z3H8</accession>
<reference evidence="1 2" key="1">
    <citation type="journal article" date="2013" name="ISME J.">
        <title>Metabolic model for the filamentous 'Candidatus Microthrix parvicella' based on genomic and metagenomic analyses.</title>
        <authorList>
            <person name="Jon McIlroy S."/>
            <person name="Kristiansen R."/>
            <person name="Albertsen M."/>
            <person name="Michael Karst S."/>
            <person name="Rossetti S."/>
            <person name="Lund Nielsen J."/>
            <person name="Tandoi V."/>
            <person name="James Seviour R."/>
            <person name="Nielsen P.H."/>
        </authorList>
    </citation>
    <scope>NUCLEOTIDE SEQUENCE [LARGE SCALE GENOMIC DNA]</scope>
    <source>
        <strain evidence="1 2">RN1</strain>
    </source>
</reference>
<dbReference type="Proteomes" id="UP000018291">
    <property type="component" value="Unassembled WGS sequence"/>
</dbReference>
<name>R4Z3H8_9ACTN</name>
<dbReference type="HOGENOM" id="CLU_2951708_0_0_11"/>
<gene>
    <name evidence="1" type="ORF">BN381_610014</name>
</gene>
<comment type="caution">
    <text evidence="1">The sequence shown here is derived from an EMBL/GenBank/DDBJ whole genome shotgun (WGS) entry which is preliminary data.</text>
</comment>
<evidence type="ECO:0000313" key="2">
    <source>
        <dbReference type="Proteomes" id="UP000018291"/>
    </source>
</evidence>
<evidence type="ECO:0000313" key="1">
    <source>
        <dbReference type="EMBL" id="CCM65230.1"/>
    </source>
</evidence>
<protein>
    <submittedName>
        <fullName evidence="1">Uncharacterized protein</fullName>
    </submittedName>
</protein>
<organism evidence="1 2">
    <name type="scientific">Candidatus Neomicrothrix parvicella RN1</name>
    <dbReference type="NCBI Taxonomy" id="1229780"/>
    <lineage>
        <taxon>Bacteria</taxon>
        <taxon>Bacillati</taxon>
        <taxon>Actinomycetota</taxon>
        <taxon>Acidimicrobiia</taxon>
        <taxon>Acidimicrobiales</taxon>
        <taxon>Microthrixaceae</taxon>
        <taxon>Candidatus Neomicrothrix</taxon>
    </lineage>
</organism>
<dbReference type="AlphaFoldDB" id="R4Z3H8"/>
<proteinExistence type="predicted"/>
<dbReference type="EMBL" id="CANL01000058">
    <property type="protein sequence ID" value="CCM65230.1"/>
    <property type="molecule type" value="Genomic_DNA"/>
</dbReference>